<evidence type="ECO:0008006" key="4">
    <source>
        <dbReference type="Google" id="ProtNLM"/>
    </source>
</evidence>
<feature type="transmembrane region" description="Helical" evidence="1">
    <location>
        <begin position="47"/>
        <end position="68"/>
    </location>
</feature>
<proteinExistence type="predicted"/>
<name>A0AAU9I495_9CILI</name>
<keyword evidence="1" id="KW-1133">Transmembrane helix</keyword>
<evidence type="ECO:0000313" key="3">
    <source>
        <dbReference type="Proteomes" id="UP001162131"/>
    </source>
</evidence>
<organism evidence="2 3">
    <name type="scientific">Blepharisma stoltei</name>
    <dbReference type="NCBI Taxonomy" id="1481888"/>
    <lineage>
        <taxon>Eukaryota</taxon>
        <taxon>Sar</taxon>
        <taxon>Alveolata</taxon>
        <taxon>Ciliophora</taxon>
        <taxon>Postciliodesmatophora</taxon>
        <taxon>Heterotrichea</taxon>
        <taxon>Heterotrichida</taxon>
        <taxon>Blepharismidae</taxon>
        <taxon>Blepharisma</taxon>
    </lineage>
</organism>
<gene>
    <name evidence="2" type="ORF">BSTOLATCC_MIC119</name>
</gene>
<evidence type="ECO:0000313" key="2">
    <source>
        <dbReference type="EMBL" id="CAG9309904.1"/>
    </source>
</evidence>
<accession>A0AAU9I495</accession>
<reference evidence="2" key="1">
    <citation type="submission" date="2021-09" db="EMBL/GenBank/DDBJ databases">
        <authorList>
            <consortium name="AG Swart"/>
            <person name="Singh M."/>
            <person name="Singh A."/>
            <person name="Seah K."/>
            <person name="Emmerich C."/>
        </authorList>
    </citation>
    <scope>NUCLEOTIDE SEQUENCE</scope>
    <source>
        <strain evidence="2">ATCC30299</strain>
    </source>
</reference>
<keyword evidence="1" id="KW-0472">Membrane</keyword>
<comment type="caution">
    <text evidence="2">The sequence shown here is derived from an EMBL/GenBank/DDBJ whole genome shotgun (WGS) entry which is preliminary data.</text>
</comment>
<evidence type="ECO:0000256" key="1">
    <source>
        <dbReference type="SAM" id="Phobius"/>
    </source>
</evidence>
<keyword evidence="1" id="KW-0812">Transmembrane</keyword>
<feature type="transmembrane region" description="Helical" evidence="1">
    <location>
        <begin position="80"/>
        <end position="103"/>
    </location>
</feature>
<dbReference type="Proteomes" id="UP001162131">
    <property type="component" value="Unassembled WGS sequence"/>
</dbReference>
<feature type="transmembrane region" description="Helical" evidence="1">
    <location>
        <begin position="124"/>
        <end position="149"/>
    </location>
</feature>
<sequence length="224" mass="26081">MSGMEYKVNIHSSFHHQSFEDEKEPDKIMPKLEIEVPKPHVQRGEEILNILKICFFLLIGILFSLAVFSWYTWKHTNSKVMIGIMGTSLVAIVGCILGIIGSFKSIQEHHQIYAANIRREYGHDIMMISLYFLVADFILFSVLGTFALLSTQQSLDFLQNLYDNDKEGWKLMYGDKEIDEVKEWAILMIHIVSYTCYIIVVLIVLISFFKYKFRENFKDAPIIH</sequence>
<feature type="transmembrane region" description="Helical" evidence="1">
    <location>
        <begin position="184"/>
        <end position="209"/>
    </location>
</feature>
<dbReference type="AlphaFoldDB" id="A0AAU9I495"/>
<protein>
    <recommendedName>
        <fullName evidence="4">Transmembrane protein</fullName>
    </recommendedName>
</protein>
<dbReference type="EMBL" id="CAJZBQ010000001">
    <property type="protein sequence ID" value="CAG9309904.1"/>
    <property type="molecule type" value="Genomic_DNA"/>
</dbReference>
<keyword evidence="3" id="KW-1185">Reference proteome</keyword>